<dbReference type="InterPro" id="IPR050109">
    <property type="entry name" value="HTH-type_TetR-like_transc_reg"/>
</dbReference>
<dbReference type="PANTHER" id="PTHR30055">
    <property type="entry name" value="HTH-TYPE TRANSCRIPTIONAL REGULATOR RUTR"/>
    <property type="match status" value="1"/>
</dbReference>
<dbReference type="Gene3D" id="1.10.357.10">
    <property type="entry name" value="Tetracycline Repressor, domain 2"/>
    <property type="match status" value="2"/>
</dbReference>
<name>A0ABP5Z2D4_9ACTN</name>
<keyword evidence="1" id="KW-0805">Transcription regulation</keyword>
<dbReference type="PRINTS" id="PR00455">
    <property type="entry name" value="HTHTETR"/>
</dbReference>
<dbReference type="PROSITE" id="PS50977">
    <property type="entry name" value="HTH_TETR_2"/>
    <property type="match status" value="1"/>
</dbReference>
<feature type="DNA-binding region" description="H-T-H motif" evidence="4">
    <location>
        <begin position="58"/>
        <end position="77"/>
    </location>
</feature>
<keyword evidence="2 4" id="KW-0238">DNA-binding</keyword>
<evidence type="ECO:0000259" key="6">
    <source>
        <dbReference type="PROSITE" id="PS50977"/>
    </source>
</evidence>
<evidence type="ECO:0000313" key="8">
    <source>
        <dbReference type="Proteomes" id="UP001501721"/>
    </source>
</evidence>
<dbReference type="PANTHER" id="PTHR30055:SF238">
    <property type="entry name" value="MYCOFACTOCIN BIOSYNTHESIS TRANSCRIPTIONAL REGULATOR MFTR-RELATED"/>
    <property type="match status" value="1"/>
</dbReference>
<keyword evidence="8" id="KW-1185">Reference proteome</keyword>
<dbReference type="SUPFAM" id="SSF46689">
    <property type="entry name" value="Homeodomain-like"/>
    <property type="match status" value="1"/>
</dbReference>
<reference evidence="8" key="1">
    <citation type="journal article" date="2019" name="Int. J. Syst. Evol. Microbiol.">
        <title>The Global Catalogue of Microorganisms (GCM) 10K type strain sequencing project: providing services to taxonomists for standard genome sequencing and annotation.</title>
        <authorList>
            <consortium name="The Broad Institute Genomics Platform"/>
            <consortium name="The Broad Institute Genome Sequencing Center for Infectious Disease"/>
            <person name="Wu L."/>
            <person name="Ma J."/>
        </authorList>
    </citation>
    <scope>NUCLEOTIDE SEQUENCE [LARGE SCALE GENOMIC DNA]</scope>
    <source>
        <strain evidence="8">JCM 6923</strain>
    </source>
</reference>
<proteinExistence type="predicted"/>
<dbReference type="EMBL" id="BAAATL010000017">
    <property type="protein sequence ID" value="GAA2489661.1"/>
    <property type="molecule type" value="Genomic_DNA"/>
</dbReference>
<gene>
    <name evidence="7" type="ORF">GCM10010422_40040</name>
</gene>
<feature type="compositionally biased region" description="Low complexity" evidence="5">
    <location>
        <begin position="1"/>
        <end position="22"/>
    </location>
</feature>
<feature type="compositionally biased region" description="Gly residues" evidence="5">
    <location>
        <begin position="221"/>
        <end position="242"/>
    </location>
</feature>
<evidence type="ECO:0000313" key="7">
    <source>
        <dbReference type="EMBL" id="GAA2489661.1"/>
    </source>
</evidence>
<feature type="region of interest" description="Disordered" evidence="5">
    <location>
        <begin position="1"/>
        <end position="34"/>
    </location>
</feature>
<organism evidence="7 8">
    <name type="scientific">Streptomyces graminearus</name>
    <dbReference type="NCBI Taxonomy" id="284030"/>
    <lineage>
        <taxon>Bacteria</taxon>
        <taxon>Bacillati</taxon>
        <taxon>Actinomycetota</taxon>
        <taxon>Actinomycetes</taxon>
        <taxon>Kitasatosporales</taxon>
        <taxon>Streptomycetaceae</taxon>
        <taxon>Streptomyces</taxon>
    </lineage>
</organism>
<sequence length="360" mass="36380">MSTTPRPTPRSTSGTTPQSPSGAAPTPSLTERRKAETRMEIARAAAALFVRQGLRATRAEDIAQRAGIAPRTFYRYFATKEEAVAPLYAAGAQRWAEAVRTAPARLTVPQALEHAVEHTLTPGVGVSAASWEWVRTLIRLTDTSPALRKVWAEVGQTSEEALAEILARRLATPGWGVACAEGAGAGGEGAAAGETRGGETPAGEPYEGDPPAGELYVSGPSRGGPSSGGSTSGGSIGGGSIGRGPHASSPSVDEPFVGEPFADEPVAGERLAGESFAGESFEGGPGAVGGGEAESVEPPLAVPVITPDLRFAAAVAGSAVRVAVQSWAATASPPAGPDGPAALALRNLKALGGFDWDGAC</sequence>
<accession>A0ABP5Z2D4</accession>
<dbReference type="Proteomes" id="UP001501721">
    <property type="component" value="Unassembled WGS sequence"/>
</dbReference>
<dbReference type="Pfam" id="PF00440">
    <property type="entry name" value="TetR_N"/>
    <property type="match status" value="1"/>
</dbReference>
<feature type="region of interest" description="Disordered" evidence="5">
    <location>
        <begin position="185"/>
        <end position="261"/>
    </location>
</feature>
<evidence type="ECO:0000256" key="3">
    <source>
        <dbReference type="ARBA" id="ARBA00023163"/>
    </source>
</evidence>
<protein>
    <recommendedName>
        <fullName evidence="6">HTH tetR-type domain-containing protein</fullName>
    </recommendedName>
</protein>
<keyword evidence="3" id="KW-0804">Transcription</keyword>
<evidence type="ECO:0000256" key="5">
    <source>
        <dbReference type="SAM" id="MobiDB-lite"/>
    </source>
</evidence>
<feature type="compositionally biased region" description="Low complexity" evidence="5">
    <location>
        <begin position="191"/>
        <end position="204"/>
    </location>
</feature>
<dbReference type="InterPro" id="IPR001647">
    <property type="entry name" value="HTH_TetR"/>
</dbReference>
<evidence type="ECO:0000256" key="4">
    <source>
        <dbReference type="PROSITE-ProRule" id="PRU00335"/>
    </source>
</evidence>
<evidence type="ECO:0000256" key="2">
    <source>
        <dbReference type="ARBA" id="ARBA00023125"/>
    </source>
</evidence>
<dbReference type="InterPro" id="IPR009057">
    <property type="entry name" value="Homeodomain-like_sf"/>
</dbReference>
<evidence type="ECO:0000256" key="1">
    <source>
        <dbReference type="ARBA" id="ARBA00023015"/>
    </source>
</evidence>
<comment type="caution">
    <text evidence="7">The sequence shown here is derived from an EMBL/GenBank/DDBJ whole genome shotgun (WGS) entry which is preliminary data.</text>
</comment>
<feature type="domain" description="HTH tetR-type" evidence="6">
    <location>
        <begin position="35"/>
        <end position="95"/>
    </location>
</feature>